<dbReference type="Pfam" id="PF04336">
    <property type="entry name" value="ACP_PD"/>
    <property type="match status" value="1"/>
</dbReference>
<evidence type="ECO:0000313" key="6">
    <source>
        <dbReference type="Proteomes" id="UP000319486"/>
    </source>
</evidence>
<dbReference type="AlphaFoldDB" id="A0A502C1B2"/>
<protein>
    <submittedName>
        <fullName evidence="5">DUF479 domain-containing protein</fullName>
    </submittedName>
</protein>
<keyword evidence="4" id="KW-0276">Fatty acid metabolism</keyword>
<evidence type="ECO:0000256" key="3">
    <source>
        <dbReference type="ARBA" id="ARBA00023098"/>
    </source>
</evidence>
<dbReference type="EMBL" id="RCZO01000008">
    <property type="protein sequence ID" value="TPG06532.1"/>
    <property type="molecule type" value="Genomic_DNA"/>
</dbReference>
<keyword evidence="2" id="KW-0378">Hydrolase</keyword>
<evidence type="ECO:0000256" key="4">
    <source>
        <dbReference type="ARBA" id="ARBA00023160"/>
    </source>
</evidence>
<dbReference type="GO" id="GO:0006633">
    <property type="term" value="P:fatty acid biosynthetic process"/>
    <property type="evidence" value="ECO:0007669"/>
    <property type="project" value="UniProtKB-KW"/>
</dbReference>
<accession>A0A502C1B2</accession>
<name>A0A502C1B2_9GAMM</name>
<keyword evidence="1" id="KW-0444">Lipid biosynthesis</keyword>
<reference evidence="5 6" key="1">
    <citation type="journal article" date="2019" name="Environ. Microbiol.">
        <title>Species interactions and distinct microbial communities in high Arctic permafrost affected cryosols are associated with the CH4 and CO2 gas fluxes.</title>
        <authorList>
            <person name="Altshuler I."/>
            <person name="Hamel J."/>
            <person name="Turney S."/>
            <person name="Magnuson E."/>
            <person name="Levesque R."/>
            <person name="Greer C."/>
            <person name="Whyte L.G."/>
        </authorList>
    </citation>
    <scope>NUCLEOTIDE SEQUENCE [LARGE SCALE GENOMIC DNA]</scope>
    <source>
        <strain evidence="5 6">S13Y</strain>
    </source>
</reference>
<keyword evidence="4" id="KW-0275">Fatty acid biosynthesis</keyword>
<dbReference type="InterPro" id="IPR007431">
    <property type="entry name" value="ACP_PD"/>
</dbReference>
<evidence type="ECO:0000256" key="2">
    <source>
        <dbReference type="ARBA" id="ARBA00022801"/>
    </source>
</evidence>
<proteinExistence type="predicted"/>
<dbReference type="RefSeq" id="WP_140653724.1">
    <property type="nucleotide sequence ID" value="NZ_RCZB01000006.1"/>
</dbReference>
<evidence type="ECO:0000256" key="1">
    <source>
        <dbReference type="ARBA" id="ARBA00022516"/>
    </source>
</evidence>
<sequence>MNHLAHALLAGDDEQLQLGGMLGDFLHGRAEAMQLPMPVIDGIRLHRAIDVYTDAHPEVLAAKALLPPPYRRYAGIMLDMWFDHCLARDFPRWSAQPLDRYSAALRALLHRQDALLPPALRRFRGYMDVHGLPAGYADRATLGHALTGIGQRLSRANPLDSALPVLVQHDAALQLRFEAFFPQLQGFARAWVAGRVE</sequence>
<comment type="caution">
    <text evidence="5">The sequence shown here is derived from an EMBL/GenBank/DDBJ whole genome shotgun (WGS) entry which is preliminary data.</text>
</comment>
<organism evidence="5 6">
    <name type="scientific">Rhodanobacter glycinis</name>
    <dbReference type="NCBI Taxonomy" id="582702"/>
    <lineage>
        <taxon>Bacteria</taxon>
        <taxon>Pseudomonadati</taxon>
        <taxon>Pseudomonadota</taxon>
        <taxon>Gammaproteobacteria</taxon>
        <taxon>Lysobacterales</taxon>
        <taxon>Rhodanobacteraceae</taxon>
        <taxon>Rhodanobacter</taxon>
    </lineage>
</organism>
<gene>
    <name evidence="5" type="ORF">EAH88_13875</name>
</gene>
<dbReference type="Proteomes" id="UP000319486">
    <property type="component" value="Unassembled WGS sequence"/>
</dbReference>
<dbReference type="OrthoDB" id="8442777at2"/>
<keyword evidence="3" id="KW-0443">Lipid metabolism</keyword>
<keyword evidence="6" id="KW-1185">Reference proteome</keyword>
<dbReference type="PANTHER" id="PTHR38764:SF1">
    <property type="entry name" value="ACYL CARRIER PROTEIN PHOSPHODIESTERASE"/>
    <property type="match status" value="1"/>
</dbReference>
<evidence type="ECO:0000313" key="5">
    <source>
        <dbReference type="EMBL" id="TPG06532.1"/>
    </source>
</evidence>
<dbReference type="GO" id="GO:0008770">
    <property type="term" value="F:[acyl-carrier-protein] phosphodiesterase activity"/>
    <property type="evidence" value="ECO:0007669"/>
    <property type="project" value="InterPro"/>
</dbReference>
<dbReference type="PANTHER" id="PTHR38764">
    <property type="entry name" value="ACYL CARRIER PROTEIN PHOSPHODIESTERASE"/>
    <property type="match status" value="1"/>
</dbReference>